<protein>
    <submittedName>
        <fullName evidence="2">ABC-type Fe3+ transport system periplasmic component</fullName>
    </submittedName>
</protein>
<dbReference type="BioCyc" id="IAGG583356:GHAH-1794-MONOMER"/>
<dbReference type="AlphaFoldDB" id="E0SSL8"/>
<dbReference type="InterPro" id="IPR006059">
    <property type="entry name" value="SBP"/>
</dbReference>
<name>E0SSL8_IGNAA</name>
<keyword evidence="3" id="KW-1185">Reference proteome</keyword>
<gene>
    <name evidence="2" type="ordered locus">Igag_1806</name>
</gene>
<organism evidence="2 3">
    <name type="scientific">Ignisphaera aggregans (strain DSM 17230 / JCM 13409 / AQ1.S1)</name>
    <dbReference type="NCBI Taxonomy" id="583356"/>
    <lineage>
        <taxon>Archaea</taxon>
        <taxon>Thermoproteota</taxon>
        <taxon>Thermoprotei</taxon>
        <taxon>Desulfurococcales</taxon>
        <taxon>Desulfurococcaceae</taxon>
        <taxon>Ignisphaera</taxon>
    </lineage>
</organism>
<accession>E0SSL8</accession>
<dbReference type="SUPFAM" id="SSF53850">
    <property type="entry name" value="Periplasmic binding protein-like II"/>
    <property type="match status" value="1"/>
</dbReference>
<evidence type="ECO:0000313" key="3">
    <source>
        <dbReference type="Proteomes" id="UP000001304"/>
    </source>
</evidence>
<reference evidence="2 3" key="1">
    <citation type="journal article" date="2010" name="Stand. Genomic Sci.">
        <title>Complete genome sequence of Ignisphaera aggregans type strain (AQ1.S1).</title>
        <authorList>
            <person name="Goker M."/>
            <person name="Held B."/>
            <person name="Lapidus A."/>
            <person name="Nolan M."/>
            <person name="Spring S."/>
            <person name="Yasawong M."/>
            <person name="Lucas S."/>
            <person name="Glavina Del Rio T."/>
            <person name="Tice H."/>
            <person name="Cheng J.F."/>
            <person name="Goodwin L."/>
            <person name="Tapia R."/>
            <person name="Pitluck S."/>
            <person name="Liolios K."/>
            <person name="Ivanova N."/>
            <person name="Mavromatis K."/>
            <person name="Mikhailova N."/>
            <person name="Pati A."/>
            <person name="Chen A."/>
            <person name="Palaniappan K."/>
            <person name="Brambilla E."/>
            <person name="Land M."/>
            <person name="Hauser L."/>
            <person name="Chang Y.J."/>
            <person name="Jeffries C.D."/>
            <person name="Brettin T."/>
            <person name="Detter J.C."/>
            <person name="Han C."/>
            <person name="Rohde M."/>
            <person name="Sikorski J."/>
            <person name="Woyke T."/>
            <person name="Bristow J."/>
            <person name="Eisen J.A."/>
            <person name="Markowitz V."/>
            <person name="Hugenholtz P."/>
            <person name="Kyrpides N.C."/>
            <person name="Klenk H.P."/>
        </authorList>
    </citation>
    <scope>NUCLEOTIDE SEQUENCE [LARGE SCALE GENOMIC DNA]</scope>
    <source>
        <strain evidence="3">DSM 17230 / JCM 13409 / AQ1.S1</strain>
    </source>
</reference>
<dbReference type="Gene3D" id="3.40.190.10">
    <property type="entry name" value="Periplasmic binding protein-like II"/>
    <property type="match status" value="2"/>
</dbReference>
<keyword evidence="1" id="KW-0732">Signal</keyword>
<dbReference type="PANTHER" id="PTHR30006">
    <property type="entry name" value="THIAMINE-BINDING PERIPLASMIC PROTEIN-RELATED"/>
    <property type="match status" value="1"/>
</dbReference>
<dbReference type="Pfam" id="PF13416">
    <property type="entry name" value="SBP_bac_8"/>
    <property type="match status" value="1"/>
</dbReference>
<proteinExistence type="predicted"/>
<dbReference type="KEGG" id="iag:Igag_1806"/>
<dbReference type="EMBL" id="CP002098">
    <property type="protein sequence ID" value="ADM28603.1"/>
    <property type="molecule type" value="Genomic_DNA"/>
</dbReference>
<sequence>MKRSIIIVLVLLIVIAIAGYAIYSIFIKPSEHGVKTEEKLKPVSITVMTDWSQWGRDDFKRYFFAESGMPRAGVVLPSASMKLNITNISFVYSIDINEWVKAGLNGTVDGFIGQNRYNITYLCNVGALKPIEDPEILKLAEQIQEVFKGYTKDGKLCWIAIYWAPYPWLVSAKYAEKYNIQIPETWADLMKPEYLALILKGAKLVAVYPISNRAQMVTTVNVILSKYGWEMGWTIIATVMGGASKLDTSSSAARSTVFLGNALLTVLTFEDAYVGYSMDSQNLRIVFPKNETGLWLTPIAIAANADSDGVDGMYRLIRWWLTDAQDMMLLNRSGWLNMPVLGFNNTSPRMMYKRIAEQNAYLPSLDMELALGEAGPVIQLYADLLVADKEVRELIGGYVQKVVKLYLDGKIDLDEYYSYLRKLGEPLEFIDPSTKTTATFTLDKARELGLKLRRGEITSDSLGAELKQALLEKLRNLSEDIG</sequence>
<dbReference type="Proteomes" id="UP000001304">
    <property type="component" value="Chromosome"/>
</dbReference>
<evidence type="ECO:0000313" key="2">
    <source>
        <dbReference type="EMBL" id="ADM28603.1"/>
    </source>
</evidence>
<evidence type="ECO:0000256" key="1">
    <source>
        <dbReference type="ARBA" id="ARBA00022729"/>
    </source>
</evidence>
<dbReference type="HOGENOM" id="CLU_565765_0_0_2"/>
<dbReference type="STRING" id="583356.Igag_1806"/>
<dbReference type="PANTHER" id="PTHR30006:SF24">
    <property type="entry name" value="SLL0237 PROTEIN"/>
    <property type="match status" value="1"/>
</dbReference>